<dbReference type="InterPro" id="IPR015590">
    <property type="entry name" value="Aldehyde_DH_dom"/>
</dbReference>
<keyword evidence="3" id="KW-0520">NAD</keyword>
<protein>
    <recommendedName>
        <fullName evidence="1">methylmalonate-semialdehyde dehydrogenase (CoA acylating)</fullName>
        <ecNumber evidence="1">1.2.1.27</ecNumber>
    </recommendedName>
</protein>
<accession>A0ABY7UPW7</accession>
<feature type="domain" description="Aldehyde dehydrogenase" evidence="4">
    <location>
        <begin position="19"/>
        <end position="479"/>
    </location>
</feature>
<evidence type="ECO:0000259" key="4">
    <source>
        <dbReference type="Pfam" id="PF00171"/>
    </source>
</evidence>
<dbReference type="Pfam" id="PF00171">
    <property type="entry name" value="Aldedh"/>
    <property type="match status" value="1"/>
</dbReference>
<keyword evidence="2" id="KW-0560">Oxidoreductase</keyword>
<dbReference type="RefSeq" id="WP_273742915.1">
    <property type="nucleotide sequence ID" value="NZ_CP117466.1"/>
</dbReference>
<keyword evidence="6" id="KW-1185">Reference proteome</keyword>
<dbReference type="InterPro" id="IPR016163">
    <property type="entry name" value="Ald_DH_C"/>
</dbReference>
<dbReference type="InterPro" id="IPR010061">
    <property type="entry name" value="MeMal-semiAld_DH"/>
</dbReference>
<evidence type="ECO:0000313" key="6">
    <source>
        <dbReference type="Proteomes" id="UP001216899"/>
    </source>
</evidence>
<dbReference type="Gene3D" id="3.40.605.10">
    <property type="entry name" value="Aldehyde Dehydrogenase, Chain A, domain 1"/>
    <property type="match status" value="1"/>
</dbReference>
<evidence type="ECO:0000256" key="3">
    <source>
        <dbReference type="ARBA" id="ARBA00023027"/>
    </source>
</evidence>
<dbReference type="Gene3D" id="3.40.309.10">
    <property type="entry name" value="Aldehyde Dehydrogenase, Chain A, domain 2"/>
    <property type="match status" value="1"/>
</dbReference>
<gene>
    <name evidence="5" type="ORF">PRL19_10505</name>
</gene>
<organism evidence="5 6">
    <name type="scientific">Paracoccus marcusii</name>
    <dbReference type="NCBI Taxonomy" id="59779"/>
    <lineage>
        <taxon>Bacteria</taxon>
        <taxon>Pseudomonadati</taxon>
        <taxon>Pseudomonadota</taxon>
        <taxon>Alphaproteobacteria</taxon>
        <taxon>Rhodobacterales</taxon>
        <taxon>Paracoccaceae</taxon>
        <taxon>Paracoccus</taxon>
    </lineage>
</organism>
<dbReference type="NCBIfam" id="TIGR01722">
    <property type="entry name" value="MMSDH"/>
    <property type="match status" value="1"/>
</dbReference>
<proteinExistence type="predicted"/>
<dbReference type="Proteomes" id="UP001216899">
    <property type="component" value="Chromosome"/>
</dbReference>
<dbReference type="SUPFAM" id="SSF53720">
    <property type="entry name" value="ALDH-like"/>
    <property type="match status" value="1"/>
</dbReference>
<dbReference type="PROSITE" id="PS00070">
    <property type="entry name" value="ALDEHYDE_DEHYDR_CYS"/>
    <property type="match status" value="1"/>
</dbReference>
<dbReference type="EC" id="1.2.1.27" evidence="1"/>
<dbReference type="InterPro" id="IPR016160">
    <property type="entry name" value="Ald_DH_CS_CYS"/>
</dbReference>
<evidence type="ECO:0000256" key="1">
    <source>
        <dbReference type="ARBA" id="ARBA00013048"/>
    </source>
</evidence>
<dbReference type="InterPro" id="IPR016162">
    <property type="entry name" value="Ald_DH_N"/>
</dbReference>
<name>A0ABY7UPW7_9RHOB</name>
<dbReference type="CDD" id="cd07085">
    <property type="entry name" value="ALDH_F6_MMSDH"/>
    <property type="match status" value="1"/>
</dbReference>
<reference evidence="5 6" key="1">
    <citation type="submission" date="2023-02" db="EMBL/GenBank/DDBJ databases">
        <title>Whole genome sequenc of Paracoccus marcusii MBLB0836.</title>
        <authorList>
            <person name="Seo M.-J."/>
            <person name="Cho E.-S."/>
            <person name="Hwang C.Y."/>
        </authorList>
    </citation>
    <scope>NUCLEOTIDE SEQUENCE [LARGE SCALE GENOMIC DNA]</scope>
    <source>
        <strain evidence="5 6">MBLB0836</strain>
    </source>
</reference>
<evidence type="ECO:0000256" key="2">
    <source>
        <dbReference type="ARBA" id="ARBA00023002"/>
    </source>
</evidence>
<dbReference type="InterPro" id="IPR016161">
    <property type="entry name" value="Ald_DH/histidinol_DH"/>
</dbReference>
<dbReference type="EMBL" id="CP117466">
    <property type="protein sequence ID" value="WDA11729.1"/>
    <property type="molecule type" value="Genomic_DNA"/>
</dbReference>
<dbReference type="PANTHER" id="PTHR43866">
    <property type="entry name" value="MALONATE-SEMIALDEHYDE DEHYDROGENASE"/>
    <property type="match status" value="1"/>
</dbReference>
<dbReference type="PANTHER" id="PTHR43866:SF4">
    <property type="entry name" value="MALONATE-SEMIALDEHYDE DEHYDROGENASE"/>
    <property type="match status" value="1"/>
</dbReference>
<sequence length="499" mass="53910">MKEIHHWIDGKEYKGTSGRFSDVYNPATGEVQARLSLITKAEMDDAIARAAKAQIAWGATNPQRRARVMMAFVGLINRDMDKLAEALSSEHGKTFPDAKGDIQRGLEVIEFCIGAPHLLKGEFTDSAGPGIDMYSMRQPLGVVAGITPFNFPAMIPLWKMGPALSAGNAMILKPSERDPSVPLMLAKLLQEAGLPDGVLQVVNGDKESVDAILDSEVIQAVGFVGSTPIAQYIYERAAATGKRAQCFGGAKNHMIIMPDADLDQAADALVGAGYGAAGERCMAISVAVPVGEKTADALIEKLIPRIEKLKVGPWTAGNDIDYGPVVTKAAKENILRLVQSGVDQGAELVVDGRDFNLQGYEDGFFVGPHLFDRVTPDMDIYKTEIFGPVLSTVRAATYEDAIKLALDHEYGNGTAIYTRDGDTARDFANRINIGMVGINVPIPVPLAYHTFGGWKKSGFGDLNQHGPDAFRFYTRTKTVTARWPSGIKEGGEFNFKAMD</sequence>
<evidence type="ECO:0000313" key="5">
    <source>
        <dbReference type="EMBL" id="WDA11729.1"/>
    </source>
</evidence>